<feature type="compositionally biased region" description="Low complexity" evidence="1">
    <location>
        <begin position="52"/>
        <end position="68"/>
    </location>
</feature>
<dbReference type="EMBL" id="JBHFEH010000018">
    <property type="protein sequence ID" value="KAL2053908.1"/>
    <property type="molecule type" value="Genomic_DNA"/>
</dbReference>
<organism evidence="2 3">
    <name type="scientific">Lepraria finkii</name>
    <dbReference type="NCBI Taxonomy" id="1340010"/>
    <lineage>
        <taxon>Eukaryota</taxon>
        <taxon>Fungi</taxon>
        <taxon>Dikarya</taxon>
        <taxon>Ascomycota</taxon>
        <taxon>Pezizomycotina</taxon>
        <taxon>Lecanoromycetes</taxon>
        <taxon>OSLEUM clade</taxon>
        <taxon>Lecanoromycetidae</taxon>
        <taxon>Lecanorales</taxon>
        <taxon>Lecanorineae</taxon>
        <taxon>Stereocaulaceae</taxon>
        <taxon>Lepraria</taxon>
    </lineage>
</organism>
<comment type="caution">
    <text evidence="2">The sequence shown here is derived from an EMBL/GenBank/DDBJ whole genome shotgun (WGS) entry which is preliminary data.</text>
</comment>
<dbReference type="Proteomes" id="UP001590951">
    <property type="component" value="Unassembled WGS sequence"/>
</dbReference>
<evidence type="ECO:0000313" key="2">
    <source>
        <dbReference type="EMBL" id="KAL2053908.1"/>
    </source>
</evidence>
<keyword evidence="3" id="KW-1185">Reference proteome</keyword>
<protein>
    <submittedName>
        <fullName evidence="2">Uncharacterized protein</fullName>
    </submittedName>
</protein>
<feature type="region of interest" description="Disordered" evidence="1">
    <location>
        <begin position="22"/>
        <end position="68"/>
    </location>
</feature>
<sequence length="68" mass="7517">MWVTTEKRKGVTVTIYIHDSKIDASESSDDSSDAEKSVHLTDEELSDDSPDAFDSSLSLSDSLPIRKK</sequence>
<proteinExistence type="predicted"/>
<evidence type="ECO:0000313" key="3">
    <source>
        <dbReference type="Proteomes" id="UP001590951"/>
    </source>
</evidence>
<feature type="compositionally biased region" description="Basic and acidic residues" evidence="1">
    <location>
        <begin position="33"/>
        <end position="42"/>
    </location>
</feature>
<name>A0ABR4B7R9_9LECA</name>
<evidence type="ECO:0000256" key="1">
    <source>
        <dbReference type="SAM" id="MobiDB-lite"/>
    </source>
</evidence>
<gene>
    <name evidence="2" type="ORF">ABVK25_005837</name>
</gene>
<reference evidence="2 3" key="1">
    <citation type="submission" date="2024-09" db="EMBL/GenBank/DDBJ databases">
        <title>Rethinking Asexuality: The Enigmatic Case of Functional Sexual Genes in Lepraria (Stereocaulaceae).</title>
        <authorList>
            <person name="Doellman M."/>
            <person name="Sun Y."/>
            <person name="Barcenas-Pena A."/>
            <person name="Lumbsch H.T."/>
            <person name="Grewe F."/>
        </authorList>
    </citation>
    <scope>NUCLEOTIDE SEQUENCE [LARGE SCALE GENOMIC DNA]</scope>
    <source>
        <strain evidence="2 3">Grewe 0041</strain>
    </source>
</reference>
<accession>A0ABR4B7R9</accession>